<sequence>MEPSAQCHVHFLWQTKKVADMTTDHILTNSVPKEDPASPELGQYDREADPVLAMNSNKPGVGSAKGDEVKKRTENDEAYEDDEPEVYSDDPDIVADEGGGVSPG</sequence>
<evidence type="ECO:0000256" key="1">
    <source>
        <dbReference type="SAM" id="MobiDB-lite"/>
    </source>
</evidence>
<comment type="caution">
    <text evidence="2">The sequence shown here is derived from an EMBL/GenBank/DDBJ whole genome shotgun (WGS) entry which is preliminary data.</text>
</comment>
<dbReference type="PATRIC" id="fig|53707.9.peg.1518"/>
<accession>A0A0P9TW39</accession>
<organism evidence="2 3">
    <name type="scientific">Pseudomonas amygdali pv. lachrymans</name>
    <name type="common">Pseudomonas syringae pv. lachrymans</name>
    <dbReference type="NCBI Taxonomy" id="53707"/>
    <lineage>
        <taxon>Bacteria</taxon>
        <taxon>Pseudomonadati</taxon>
        <taxon>Pseudomonadota</taxon>
        <taxon>Gammaproteobacteria</taxon>
        <taxon>Pseudomonadales</taxon>
        <taxon>Pseudomonadaceae</taxon>
        <taxon>Pseudomonas</taxon>
        <taxon>Pseudomonas amygdali</taxon>
    </lineage>
</organism>
<gene>
    <name evidence="2" type="ORF">ALO35_100126</name>
</gene>
<name>A0A0P9TW39_PSEAV</name>
<evidence type="ECO:0000313" key="3">
    <source>
        <dbReference type="Proteomes" id="UP000050265"/>
    </source>
</evidence>
<dbReference type="EMBL" id="LJQP01000209">
    <property type="protein sequence ID" value="KPX69630.1"/>
    <property type="molecule type" value="Genomic_DNA"/>
</dbReference>
<evidence type="ECO:0000313" key="2">
    <source>
        <dbReference type="EMBL" id="KPX69630.1"/>
    </source>
</evidence>
<reference evidence="2 3" key="1">
    <citation type="submission" date="2015-09" db="EMBL/GenBank/DDBJ databases">
        <title>Genome announcement of multiple Pseudomonas syringae strains.</title>
        <authorList>
            <person name="Thakur S."/>
            <person name="Wang P.W."/>
            <person name="Gong Y."/>
            <person name="Weir B.S."/>
            <person name="Guttman D.S."/>
        </authorList>
    </citation>
    <scope>NUCLEOTIDE SEQUENCE [LARGE SCALE GENOMIC DNA]</scope>
    <source>
        <strain evidence="2 3">ICMP3507</strain>
    </source>
</reference>
<feature type="compositionally biased region" description="Acidic residues" evidence="1">
    <location>
        <begin position="76"/>
        <end position="95"/>
    </location>
</feature>
<feature type="compositionally biased region" description="Basic and acidic residues" evidence="1">
    <location>
        <begin position="65"/>
        <end position="75"/>
    </location>
</feature>
<dbReference type="Proteomes" id="UP000050265">
    <property type="component" value="Unassembled WGS sequence"/>
</dbReference>
<dbReference type="AlphaFoldDB" id="A0A0P9TW39"/>
<protein>
    <submittedName>
        <fullName evidence="2">Uncharacterized protein</fullName>
    </submittedName>
</protein>
<feature type="region of interest" description="Disordered" evidence="1">
    <location>
        <begin position="27"/>
        <end position="104"/>
    </location>
</feature>
<proteinExistence type="predicted"/>